<accession>A0A4Q5E7H7</accession>
<organism evidence="1 2">
    <name type="scientific">Bacteroides uniformis</name>
    <dbReference type="NCBI Taxonomy" id="820"/>
    <lineage>
        <taxon>Bacteria</taxon>
        <taxon>Pseudomonadati</taxon>
        <taxon>Bacteroidota</taxon>
        <taxon>Bacteroidia</taxon>
        <taxon>Bacteroidales</taxon>
        <taxon>Bacteroidaceae</taxon>
        <taxon>Bacteroides</taxon>
    </lineage>
</organism>
<dbReference type="AlphaFoldDB" id="A0A4Q5E7H7"/>
<dbReference type="Proteomes" id="UP000431575">
    <property type="component" value="Unassembled WGS sequence"/>
</dbReference>
<evidence type="ECO:0000313" key="2">
    <source>
        <dbReference type="Proteomes" id="UP000431575"/>
    </source>
</evidence>
<dbReference type="EMBL" id="WCTM01000007">
    <property type="protein sequence ID" value="KAB4241666.1"/>
    <property type="molecule type" value="Genomic_DNA"/>
</dbReference>
<dbReference type="RefSeq" id="WP_130081294.1">
    <property type="nucleotide sequence ID" value="NZ_RCXX01000007.1"/>
</dbReference>
<protein>
    <submittedName>
        <fullName evidence="1">Uncharacterized protein</fullName>
    </submittedName>
</protein>
<name>A0A4Q5E7H7_BACUN</name>
<gene>
    <name evidence="1" type="ORF">GAP41_13055</name>
</gene>
<sequence>MNVNWYGNFDLKYAGASINCNTDYKVRALEKFITRRRSHYYVNPDDVEPDKINDVYLYNTAYFHEARHVHEHLQCPVLSYMYKERLMALFHSLQFVFNWDDFNTFNYNTLPIPLNKWFRLTKKEKEEYIHIWTKEWHTTNLQVPDADVTPNKPLRDSSYIQTLLNTDAKERDNKLLDLMLLSSAYYDEYERIRAPKYDQGNCEYSIKTLIEASAFAHQATAIALLFGAEGESYIHDIFSKAFENKRFTNYTTIITFIFRYLNYAGFDLQDLYPFVSYLINWCLSGNVLSKNSIANPIERLKNFTENNLAAKITMQDIYHDPIGVFAYWDKQLGSDGLNYDEYCKYNFNEFEKLKHAMSSIGYDHISQLYDYVVMIEQASDIMLHKFIEAPNKFMLPELYLKNLYDYINIPVRFVINAPLKISKKELESPFFDWSLCEENRNKEESNTIIHYISSDQPRFPFSPNHAYLIPTTKAILSHKKSVNATPFFLLTDALFDTDYANSPGRIIKEFINSNLHVGMVWG</sequence>
<comment type="caution">
    <text evidence="1">The sequence shown here is derived from an EMBL/GenBank/DDBJ whole genome shotgun (WGS) entry which is preliminary data.</text>
</comment>
<evidence type="ECO:0000313" key="1">
    <source>
        <dbReference type="EMBL" id="KAB4241666.1"/>
    </source>
</evidence>
<proteinExistence type="predicted"/>
<reference evidence="1 2" key="1">
    <citation type="journal article" date="2019" name="Nat. Med.">
        <title>A library of human gut bacterial isolates paired with longitudinal multiomics data enables mechanistic microbiome research.</title>
        <authorList>
            <person name="Poyet M."/>
            <person name="Groussin M."/>
            <person name="Gibbons S.M."/>
            <person name="Avila-Pacheco J."/>
            <person name="Jiang X."/>
            <person name="Kearney S.M."/>
            <person name="Perrotta A.R."/>
            <person name="Berdy B."/>
            <person name="Zhao S."/>
            <person name="Lieberman T.D."/>
            <person name="Swanson P.K."/>
            <person name="Smith M."/>
            <person name="Roesemann S."/>
            <person name="Alexander J.E."/>
            <person name="Rich S.A."/>
            <person name="Livny J."/>
            <person name="Vlamakis H."/>
            <person name="Clish C."/>
            <person name="Bullock K."/>
            <person name="Deik A."/>
            <person name="Scott J."/>
            <person name="Pierce K.A."/>
            <person name="Xavier R.J."/>
            <person name="Alm E.J."/>
        </authorList>
    </citation>
    <scope>NUCLEOTIDE SEQUENCE [LARGE SCALE GENOMIC DNA]</scope>
    <source>
        <strain evidence="1 2">BIOML-A6</strain>
    </source>
</reference>